<dbReference type="RefSeq" id="WP_126379217.1">
    <property type="nucleotide sequence ID" value="NZ_AP017378.1"/>
</dbReference>
<dbReference type="PANTHER" id="PTHR46733:SF4">
    <property type="entry name" value="HEAT SHOCK PROTEIN 21, CHLOROPLASTIC"/>
    <property type="match status" value="1"/>
</dbReference>
<feature type="domain" description="SHSP" evidence="4">
    <location>
        <begin position="28"/>
        <end position="136"/>
    </location>
</feature>
<dbReference type="InterPro" id="IPR044587">
    <property type="entry name" value="HSP21-like"/>
</dbReference>
<evidence type="ECO:0000313" key="5">
    <source>
        <dbReference type="EMBL" id="BBD08806.1"/>
    </source>
</evidence>
<name>A0A2Z6B087_9BACT</name>
<keyword evidence="6" id="KW-1185">Reference proteome</keyword>
<dbReference type="SUPFAM" id="SSF49764">
    <property type="entry name" value="HSP20-like chaperones"/>
    <property type="match status" value="1"/>
</dbReference>
<keyword evidence="1 5" id="KW-0346">Stress response</keyword>
<gene>
    <name evidence="5" type="primary">Hsp20</name>
    <name evidence="5" type="ORF">DFE_2080</name>
</gene>
<sequence length="136" mass="15391">MVIDYGSFYDVPRWDKLFQDFFGPTSLSQRRVAYPPLNISETEDAIQLRAQIPGISMEDIELTLTDKNLVIKGERKAPEGKYFRQERPAGAFQRVITLNVPVERDQVRATLKDGILAIDLPKADSVKPKKIDIAVS</sequence>
<dbReference type="CDD" id="cd06464">
    <property type="entry name" value="ACD_sHsps-like"/>
    <property type="match status" value="1"/>
</dbReference>
<evidence type="ECO:0000259" key="4">
    <source>
        <dbReference type="PROSITE" id="PS01031"/>
    </source>
</evidence>
<dbReference type="PANTHER" id="PTHR46733">
    <property type="entry name" value="26.5 KDA HEAT SHOCK PROTEIN, MITOCHONDRIAL"/>
    <property type="match status" value="1"/>
</dbReference>
<comment type="similarity">
    <text evidence="2 3">Belongs to the small heat shock protein (HSP20) family.</text>
</comment>
<evidence type="ECO:0000313" key="6">
    <source>
        <dbReference type="Proteomes" id="UP000269883"/>
    </source>
</evidence>
<dbReference type="GO" id="GO:0009408">
    <property type="term" value="P:response to heat"/>
    <property type="evidence" value="ECO:0007669"/>
    <property type="project" value="InterPro"/>
</dbReference>
<dbReference type="OrthoDB" id="189458at2"/>
<evidence type="ECO:0000256" key="2">
    <source>
        <dbReference type="PROSITE-ProRule" id="PRU00285"/>
    </source>
</evidence>
<accession>A0A2Z6B087</accession>
<organism evidence="5 6">
    <name type="scientific">Desulfovibrio ferrophilus</name>
    <dbReference type="NCBI Taxonomy" id="241368"/>
    <lineage>
        <taxon>Bacteria</taxon>
        <taxon>Pseudomonadati</taxon>
        <taxon>Thermodesulfobacteriota</taxon>
        <taxon>Desulfovibrionia</taxon>
        <taxon>Desulfovibrionales</taxon>
        <taxon>Desulfovibrionaceae</taxon>
        <taxon>Desulfovibrio</taxon>
    </lineage>
</organism>
<dbReference type="InterPro" id="IPR002068">
    <property type="entry name" value="A-crystallin/Hsp20_dom"/>
</dbReference>
<dbReference type="InterPro" id="IPR008978">
    <property type="entry name" value="HSP20-like_chaperone"/>
</dbReference>
<dbReference type="Pfam" id="PF00011">
    <property type="entry name" value="HSP20"/>
    <property type="match status" value="1"/>
</dbReference>
<protein>
    <submittedName>
        <fullName evidence="5">Heat shock protein Hsp20</fullName>
    </submittedName>
</protein>
<evidence type="ECO:0000256" key="1">
    <source>
        <dbReference type="ARBA" id="ARBA00023016"/>
    </source>
</evidence>
<dbReference type="KEGG" id="dfl:DFE_2080"/>
<dbReference type="Proteomes" id="UP000269883">
    <property type="component" value="Chromosome"/>
</dbReference>
<dbReference type="EMBL" id="AP017378">
    <property type="protein sequence ID" value="BBD08806.1"/>
    <property type="molecule type" value="Genomic_DNA"/>
</dbReference>
<dbReference type="AlphaFoldDB" id="A0A2Z6B087"/>
<dbReference type="PROSITE" id="PS01031">
    <property type="entry name" value="SHSP"/>
    <property type="match status" value="1"/>
</dbReference>
<dbReference type="Gene3D" id="2.60.40.790">
    <property type="match status" value="1"/>
</dbReference>
<proteinExistence type="inferred from homology"/>
<evidence type="ECO:0000256" key="3">
    <source>
        <dbReference type="RuleBase" id="RU003616"/>
    </source>
</evidence>
<reference evidence="5 6" key="1">
    <citation type="journal article" date="2018" name="Sci. Adv.">
        <title>Multi-heme cytochromes provide a pathway for survival in energy-limited environments.</title>
        <authorList>
            <person name="Deng X."/>
            <person name="Dohmae N."/>
            <person name="Nealson K.H."/>
            <person name="Hashimoto K."/>
            <person name="Okamoto A."/>
        </authorList>
    </citation>
    <scope>NUCLEOTIDE SEQUENCE [LARGE SCALE GENOMIC DNA]</scope>
    <source>
        <strain evidence="5 6">IS5</strain>
    </source>
</reference>